<comment type="caution">
    <text evidence="6">The sequence shown here is derived from an EMBL/GenBank/DDBJ whole genome shotgun (WGS) entry which is preliminary data.</text>
</comment>
<dbReference type="Pfam" id="PF04191">
    <property type="entry name" value="PEMT"/>
    <property type="match status" value="1"/>
</dbReference>
<sequence>MIADGRVSLPRGFPAATVARAYFALQALAGGAWWVGVFTVPVVRTTTLGELDPVAVAVLDVPLFVVASALAAVLPLRAARWAAGTATAWTLAVTVLLATYATVTTLAGWGVVLMIAASVASVGAVFLLVLGRVPTEWLLVGPFAFRRARPGRSPLAHVAATAAQIVVFWGLFLVVLPVIIRALEERWRLVLPLPAAVDVVGIVVVVAASALGLWSAAAMTVEGDGTPLPSAMPNRLVVAGPYRFVRNPMALAGIAQGVGVGLLMSSWMVVVYALAGSLVWNYAIRPHEEADLVRAFGDEYRAYARAVRCWIPRLRPVGSGR</sequence>
<evidence type="ECO:0000313" key="7">
    <source>
        <dbReference type="Proteomes" id="UP001261125"/>
    </source>
</evidence>
<gene>
    <name evidence="6" type="ORF">RWH44_09930</name>
</gene>
<evidence type="ECO:0000313" key="6">
    <source>
        <dbReference type="EMBL" id="MDU0346020.1"/>
    </source>
</evidence>
<dbReference type="Gene3D" id="1.20.120.1630">
    <property type="match status" value="1"/>
</dbReference>
<evidence type="ECO:0000256" key="5">
    <source>
        <dbReference type="SAM" id="Phobius"/>
    </source>
</evidence>
<keyword evidence="2 5" id="KW-0812">Transmembrane</keyword>
<accession>A0ABU3SNV1</accession>
<keyword evidence="6" id="KW-0489">Methyltransferase</keyword>
<evidence type="ECO:0000256" key="4">
    <source>
        <dbReference type="ARBA" id="ARBA00023136"/>
    </source>
</evidence>
<keyword evidence="3 5" id="KW-1133">Transmembrane helix</keyword>
<evidence type="ECO:0000256" key="3">
    <source>
        <dbReference type="ARBA" id="ARBA00022989"/>
    </source>
</evidence>
<dbReference type="EC" id="2.1.1.334" evidence="6"/>
<proteinExistence type="predicted"/>
<feature type="transmembrane region" description="Helical" evidence="5">
    <location>
        <begin position="192"/>
        <end position="214"/>
    </location>
</feature>
<feature type="transmembrane region" description="Helical" evidence="5">
    <location>
        <begin position="81"/>
        <end position="101"/>
    </location>
</feature>
<dbReference type="EC" id="2.1.1.100" evidence="6"/>
<dbReference type="GO" id="GO:0032259">
    <property type="term" value="P:methylation"/>
    <property type="evidence" value="ECO:0007669"/>
    <property type="project" value="UniProtKB-KW"/>
</dbReference>
<keyword evidence="6" id="KW-0808">Transferase</keyword>
<feature type="transmembrane region" description="Helical" evidence="5">
    <location>
        <begin position="21"/>
        <end position="42"/>
    </location>
</feature>
<feature type="transmembrane region" description="Helical" evidence="5">
    <location>
        <begin position="155"/>
        <end position="180"/>
    </location>
</feature>
<dbReference type="InterPro" id="IPR007318">
    <property type="entry name" value="Phopholipid_MeTrfase"/>
</dbReference>
<protein>
    <submittedName>
        <fullName evidence="6">Isoprenylcysteine carboxylmethyltransferase family protein</fullName>
        <ecNumber evidence="6">2.1.1.100</ecNumber>
        <ecNumber evidence="6">2.1.1.334</ecNumber>
    </submittedName>
</protein>
<name>A0ABU3SNV1_9MICO</name>
<feature type="transmembrane region" description="Helical" evidence="5">
    <location>
        <begin position="54"/>
        <end position="74"/>
    </location>
</feature>
<dbReference type="EMBL" id="JAWDIT010000003">
    <property type="protein sequence ID" value="MDU0346020.1"/>
    <property type="molecule type" value="Genomic_DNA"/>
</dbReference>
<organism evidence="6 7">
    <name type="scientific">Microbacterium phycohabitans</name>
    <dbReference type="NCBI Taxonomy" id="3075993"/>
    <lineage>
        <taxon>Bacteria</taxon>
        <taxon>Bacillati</taxon>
        <taxon>Actinomycetota</taxon>
        <taxon>Actinomycetes</taxon>
        <taxon>Micrococcales</taxon>
        <taxon>Microbacteriaceae</taxon>
        <taxon>Microbacterium</taxon>
    </lineage>
</organism>
<keyword evidence="7" id="KW-1185">Reference proteome</keyword>
<reference evidence="6 7" key="1">
    <citation type="submission" date="2023-09" db="EMBL/GenBank/DDBJ databases">
        <title>Microbacterium fusihabitans sp. nov., Microbacterium phycihabitans sp. nov., and Microbacterium cervinum sp. nov., isolated from dried seaweeds of beach.</title>
        <authorList>
            <person name="Lee S.D."/>
        </authorList>
    </citation>
    <scope>NUCLEOTIDE SEQUENCE [LARGE SCALE GENOMIC DNA]</scope>
    <source>
        <strain evidence="6 7">KSW2-29</strain>
    </source>
</reference>
<feature type="transmembrane region" description="Helical" evidence="5">
    <location>
        <begin position="107"/>
        <end position="130"/>
    </location>
</feature>
<keyword evidence="4 5" id="KW-0472">Membrane</keyword>
<evidence type="ECO:0000256" key="2">
    <source>
        <dbReference type="ARBA" id="ARBA00022692"/>
    </source>
</evidence>
<dbReference type="GO" id="GO:0004671">
    <property type="term" value="F:protein C-terminal S-isoprenylcysteine carboxyl O-methyltransferase activity"/>
    <property type="evidence" value="ECO:0007669"/>
    <property type="project" value="UniProtKB-EC"/>
</dbReference>
<evidence type="ECO:0000256" key="1">
    <source>
        <dbReference type="ARBA" id="ARBA00004127"/>
    </source>
</evidence>
<dbReference type="Proteomes" id="UP001261125">
    <property type="component" value="Unassembled WGS sequence"/>
</dbReference>
<feature type="transmembrane region" description="Helical" evidence="5">
    <location>
        <begin position="250"/>
        <end position="275"/>
    </location>
</feature>
<comment type="subcellular location">
    <subcellularLocation>
        <location evidence="1">Endomembrane system</location>
        <topology evidence="1">Multi-pass membrane protein</topology>
    </subcellularLocation>
</comment>